<dbReference type="InterPro" id="IPR018878">
    <property type="entry name" value="ORF6C_dom"/>
</dbReference>
<keyword evidence="3" id="KW-1185">Reference proteome</keyword>
<gene>
    <name evidence="2" type="ORF">OMP38_14680</name>
</gene>
<feature type="domain" description="ORF6C" evidence="1">
    <location>
        <begin position="12"/>
        <end position="114"/>
    </location>
</feature>
<evidence type="ECO:0000313" key="2">
    <source>
        <dbReference type="EMBL" id="MDG0791962.1"/>
    </source>
</evidence>
<accession>A0A9X4QN40</accession>
<evidence type="ECO:0000259" key="1">
    <source>
        <dbReference type="Pfam" id="PF10552"/>
    </source>
</evidence>
<name>A0A9X4QN40_9BACL</name>
<evidence type="ECO:0000313" key="3">
    <source>
        <dbReference type="Proteomes" id="UP001153387"/>
    </source>
</evidence>
<dbReference type="RefSeq" id="WP_277565801.1">
    <property type="nucleotide sequence ID" value="NZ_JAPDHZ010000003.1"/>
</dbReference>
<proteinExistence type="predicted"/>
<dbReference type="Pfam" id="PF10552">
    <property type="entry name" value="ORF6C"/>
    <property type="match status" value="1"/>
</dbReference>
<organism evidence="2 3">
    <name type="scientific">Cohnella ginsengisoli</name>
    <dbReference type="NCBI Taxonomy" id="425004"/>
    <lineage>
        <taxon>Bacteria</taxon>
        <taxon>Bacillati</taxon>
        <taxon>Bacillota</taxon>
        <taxon>Bacilli</taxon>
        <taxon>Bacillales</taxon>
        <taxon>Paenibacillaceae</taxon>
        <taxon>Cohnella</taxon>
    </lineage>
</organism>
<dbReference type="Proteomes" id="UP001153387">
    <property type="component" value="Unassembled WGS sequence"/>
</dbReference>
<dbReference type="AlphaFoldDB" id="A0A9X4QN40"/>
<dbReference type="EMBL" id="JAPDHZ010000003">
    <property type="protein sequence ID" value="MDG0791962.1"/>
    <property type="molecule type" value="Genomic_DNA"/>
</dbReference>
<protein>
    <submittedName>
        <fullName evidence="2">ORF6C domain-containing protein</fullName>
    </submittedName>
</protein>
<sequence>MSKQLVTPAQELQILLEMSRNLIGKAEDHETRITKIEKTMTVDSRASLNIKQRAERHVTTILGGKDSPRYKEHYRGTIRKLWHAYWNNFGITTYRDTPAMLYDQALDFIDKWRPIAEAA</sequence>
<comment type="caution">
    <text evidence="2">The sequence shown here is derived from an EMBL/GenBank/DDBJ whole genome shotgun (WGS) entry which is preliminary data.</text>
</comment>
<reference evidence="2 3" key="1">
    <citation type="submission" date="2022-10" db="EMBL/GenBank/DDBJ databases">
        <title>Comparative genomic analysis of Cohnella hashimotonis sp. nov., isolated from the International Space Station.</title>
        <authorList>
            <person name="Simpson A."/>
            <person name="Venkateswaran K."/>
        </authorList>
    </citation>
    <scope>NUCLEOTIDE SEQUENCE [LARGE SCALE GENOMIC DNA]</scope>
    <source>
        <strain evidence="2 3">DSM 18997</strain>
    </source>
</reference>